<dbReference type="OrthoDB" id="9773828at2"/>
<dbReference type="EMBL" id="SNYV01000011">
    <property type="protein sequence ID" value="TDQ79882.1"/>
    <property type="molecule type" value="Genomic_DNA"/>
</dbReference>
<dbReference type="InterPro" id="IPR020471">
    <property type="entry name" value="AKR"/>
</dbReference>
<gene>
    <name evidence="2" type="ORF">CLV99_1334</name>
</gene>
<dbReference type="Pfam" id="PF00248">
    <property type="entry name" value="Aldo_ket_red"/>
    <property type="match status" value="1"/>
</dbReference>
<dbReference type="RefSeq" id="WP_133583643.1">
    <property type="nucleotide sequence ID" value="NZ_SNYV01000011.1"/>
</dbReference>
<dbReference type="InterPro" id="IPR036812">
    <property type="entry name" value="NAD(P)_OxRdtase_dom_sf"/>
</dbReference>
<reference evidence="2 3" key="1">
    <citation type="submission" date="2019-03" db="EMBL/GenBank/DDBJ databases">
        <title>Genomic Encyclopedia of Archaeal and Bacterial Type Strains, Phase II (KMG-II): from individual species to whole genera.</title>
        <authorList>
            <person name="Goeker M."/>
        </authorList>
    </citation>
    <scope>NUCLEOTIDE SEQUENCE [LARGE SCALE GENOMIC DNA]</scope>
    <source>
        <strain evidence="2 3">DSM 28353</strain>
    </source>
</reference>
<dbReference type="AlphaFoldDB" id="A0A4R6WM69"/>
<protein>
    <submittedName>
        <fullName evidence="2">Aryl-alcohol dehydrogenase-like predicted oxidoreductase</fullName>
    </submittedName>
</protein>
<dbReference type="GO" id="GO:0016491">
    <property type="term" value="F:oxidoreductase activity"/>
    <property type="evidence" value="ECO:0007669"/>
    <property type="project" value="InterPro"/>
</dbReference>
<accession>A0A4R6WM69</accession>
<organism evidence="2 3">
    <name type="scientific">Sphingobacterium yanglingense</name>
    <dbReference type="NCBI Taxonomy" id="1437280"/>
    <lineage>
        <taxon>Bacteria</taxon>
        <taxon>Pseudomonadati</taxon>
        <taxon>Bacteroidota</taxon>
        <taxon>Sphingobacteriia</taxon>
        <taxon>Sphingobacteriales</taxon>
        <taxon>Sphingobacteriaceae</taxon>
        <taxon>Sphingobacterium</taxon>
    </lineage>
</organism>
<evidence type="ECO:0000313" key="2">
    <source>
        <dbReference type="EMBL" id="TDQ79882.1"/>
    </source>
</evidence>
<name>A0A4R6WM69_9SPHI</name>
<dbReference type="InterPro" id="IPR053135">
    <property type="entry name" value="AKR2_Oxidoreductase"/>
</dbReference>
<proteinExistence type="predicted"/>
<feature type="domain" description="NADP-dependent oxidoreductase" evidence="1">
    <location>
        <begin position="16"/>
        <end position="281"/>
    </location>
</feature>
<comment type="caution">
    <text evidence="2">The sequence shown here is derived from an EMBL/GenBank/DDBJ whole genome shotgun (WGS) entry which is preliminary data.</text>
</comment>
<sequence>MLLNNLGRSGFKVSALGFGAMSLSGKDQEADLKLIRTAYGEGVRYFDTADLYTKGENEVLLGKGIKAFRKEIILATKVGNVWNETGEGWGWDVSKNYINKAVDASLKRLQTDYLDLYQLHGGTIADSFDEVIDTFERLKESGKIRAYGLSSIRPNVFTYYAKAASISSNMMQYSLLDTRPEEYLNFLKAQEVGVIARGVLGQGLLINKPAAEYIELDVKDVEATQIKIESVAHAYGVSSSTVALAYVLRDAAVCSALIGVRTIAQFTHLIQAYQEIEQLRDAVLDDLGTQIRYEQHR</sequence>
<evidence type="ECO:0000259" key="1">
    <source>
        <dbReference type="Pfam" id="PF00248"/>
    </source>
</evidence>
<dbReference type="SUPFAM" id="SSF51430">
    <property type="entry name" value="NAD(P)-linked oxidoreductase"/>
    <property type="match status" value="1"/>
</dbReference>
<dbReference type="Gene3D" id="3.20.20.100">
    <property type="entry name" value="NADP-dependent oxidoreductase domain"/>
    <property type="match status" value="1"/>
</dbReference>
<keyword evidence="3" id="KW-1185">Reference proteome</keyword>
<dbReference type="CDD" id="cd19086">
    <property type="entry name" value="AKR_AKR11C1"/>
    <property type="match status" value="1"/>
</dbReference>
<evidence type="ECO:0000313" key="3">
    <source>
        <dbReference type="Proteomes" id="UP000295292"/>
    </source>
</evidence>
<dbReference type="InterPro" id="IPR023210">
    <property type="entry name" value="NADP_OxRdtase_dom"/>
</dbReference>
<dbReference type="PANTHER" id="PTHR43312:SF1">
    <property type="entry name" value="NADP-DEPENDENT OXIDOREDUCTASE DOMAIN-CONTAINING PROTEIN"/>
    <property type="match status" value="1"/>
</dbReference>
<dbReference type="PRINTS" id="PR00069">
    <property type="entry name" value="ALDKETRDTASE"/>
</dbReference>
<dbReference type="Proteomes" id="UP000295292">
    <property type="component" value="Unassembled WGS sequence"/>
</dbReference>
<dbReference type="PANTHER" id="PTHR43312">
    <property type="entry name" value="D-THREO-ALDOSE 1-DEHYDROGENASE"/>
    <property type="match status" value="1"/>
</dbReference>